<dbReference type="GO" id="GO:0032991">
    <property type="term" value="C:protein-containing complex"/>
    <property type="evidence" value="ECO:0007669"/>
    <property type="project" value="TreeGrafter"/>
</dbReference>
<keyword evidence="1" id="KW-0489">Methyltransferase</keyword>
<dbReference type="SUPFAM" id="SSF53335">
    <property type="entry name" value="S-adenosyl-L-methionine-dependent methyltransferases"/>
    <property type="match status" value="1"/>
</dbReference>
<dbReference type="InterPro" id="IPR019410">
    <property type="entry name" value="Methyltransf_16"/>
</dbReference>
<dbReference type="GO" id="GO:0008168">
    <property type="term" value="F:methyltransferase activity"/>
    <property type="evidence" value="ECO:0007669"/>
    <property type="project" value="UniProtKB-KW"/>
</dbReference>
<dbReference type="Gene3D" id="3.40.50.150">
    <property type="entry name" value="Vaccinia Virus protein VP39"/>
    <property type="match status" value="1"/>
</dbReference>
<dbReference type="Pfam" id="PF10294">
    <property type="entry name" value="Methyltransf_16"/>
    <property type="match status" value="1"/>
</dbReference>
<dbReference type="AlphaFoldDB" id="A0AAW1KP07"/>
<reference evidence="1 2" key="1">
    <citation type="journal article" date="2024" name="BMC Genomics">
        <title>De novo assembly and annotation of Popillia japonica's genome with initial clues to its potential as an invasive pest.</title>
        <authorList>
            <person name="Cucini C."/>
            <person name="Boschi S."/>
            <person name="Funari R."/>
            <person name="Cardaioli E."/>
            <person name="Iannotti N."/>
            <person name="Marturano G."/>
            <person name="Paoli F."/>
            <person name="Bruttini M."/>
            <person name="Carapelli A."/>
            <person name="Frati F."/>
            <person name="Nardi F."/>
        </authorList>
    </citation>
    <scope>NUCLEOTIDE SEQUENCE [LARGE SCALE GENOMIC DNA]</scope>
    <source>
        <strain evidence="1">DMR45628</strain>
    </source>
</reference>
<dbReference type="GO" id="GO:0005829">
    <property type="term" value="C:cytosol"/>
    <property type="evidence" value="ECO:0007669"/>
    <property type="project" value="TreeGrafter"/>
</dbReference>
<keyword evidence="2" id="KW-1185">Reference proteome</keyword>
<proteinExistence type="predicted"/>
<dbReference type="PANTHER" id="PTHR14614:SF44">
    <property type="entry name" value="PROTEIN N-LYSINE METHYLTRANSFERASE METTL21D"/>
    <property type="match status" value="1"/>
</dbReference>
<dbReference type="GO" id="GO:0032259">
    <property type="term" value="P:methylation"/>
    <property type="evidence" value="ECO:0007669"/>
    <property type="project" value="UniProtKB-KW"/>
</dbReference>
<name>A0AAW1KP07_POPJA</name>
<dbReference type="InterPro" id="IPR029063">
    <property type="entry name" value="SAM-dependent_MTases_sf"/>
</dbReference>
<protein>
    <submittedName>
        <fullName evidence="1">Lysine methyltransferase</fullName>
    </submittedName>
</protein>
<dbReference type="PANTHER" id="PTHR14614">
    <property type="entry name" value="HEPATOCELLULAR CARCINOMA-ASSOCIATED ANTIGEN"/>
    <property type="match status" value="1"/>
</dbReference>
<accession>A0AAW1KP07</accession>
<keyword evidence="1" id="KW-0808">Transferase</keyword>
<evidence type="ECO:0000313" key="2">
    <source>
        <dbReference type="Proteomes" id="UP001458880"/>
    </source>
</evidence>
<dbReference type="Proteomes" id="UP001458880">
    <property type="component" value="Unassembled WGS sequence"/>
</dbReference>
<evidence type="ECO:0000313" key="1">
    <source>
        <dbReference type="EMBL" id="KAK9721990.1"/>
    </source>
</evidence>
<gene>
    <name evidence="1" type="ORF">QE152_g19902</name>
</gene>
<comment type="caution">
    <text evidence="1">The sequence shown here is derived from an EMBL/GenBank/DDBJ whole genome shotgun (WGS) entry which is preliminary data.</text>
</comment>
<dbReference type="EMBL" id="JASPKY010000193">
    <property type="protein sequence ID" value="KAK9721990.1"/>
    <property type="molecule type" value="Genomic_DNA"/>
</dbReference>
<organism evidence="1 2">
    <name type="scientific">Popillia japonica</name>
    <name type="common">Japanese beetle</name>
    <dbReference type="NCBI Taxonomy" id="7064"/>
    <lineage>
        <taxon>Eukaryota</taxon>
        <taxon>Metazoa</taxon>
        <taxon>Ecdysozoa</taxon>
        <taxon>Arthropoda</taxon>
        <taxon>Hexapoda</taxon>
        <taxon>Insecta</taxon>
        <taxon>Pterygota</taxon>
        <taxon>Neoptera</taxon>
        <taxon>Endopterygota</taxon>
        <taxon>Coleoptera</taxon>
        <taxon>Polyphaga</taxon>
        <taxon>Scarabaeiformia</taxon>
        <taxon>Scarabaeidae</taxon>
        <taxon>Rutelinae</taxon>
        <taxon>Popillia</taxon>
    </lineage>
</organism>
<sequence length="215" mass="24390">MASTENNNTYTRSLDIEVLAKELIIYQKLEGDVNCVVWDAAIVLAKYLEELYKKNCQFLQGLDVIELGAGLGPVGLVAASLGANVLLTDLFDAIPLLQFNINENKALCKGEIRSAVLKWGDKIDFGYIPDKILLADCIYYKESIDSLIDTLRYYATEKTEIILAQELRESDVQKNNWDYFLENVKNYFRCVVVPISEQNPDYCSPDIVLLKLFKI</sequence>